<evidence type="ECO:0000313" key="7">
    <source>
        <dbReference type="EMBL" id="SQD01035.1"/>
    </source>
</evidence>
<keyword evidence="5" id="KW-0411">Iron-sulfur</keyword>
<gene>
    <name evidence="7" type="primary">nirB_3</name>
    <name evidence="7" type="ORF">NCTC8009_01445</name>
</gene>
<dbReference type="PANTHER" id="PTHR43809">
    <property type="entry name" value="NITRITE REDUCTASE (NADH) LARGE SUBUNIT"/>
    <property type="match status" value="1"/>
</dbReference>
<evidence type="ECO:0000256" key="2">
    <source>
        <dbReference type="ARBA" id="ARBA00022723"/>
    </source>
</evidence>
<keyword evidence="1" id="KW-0349">Heme</keyword>
<reference evidence="7 8" key="1">
    <citation type="submission" date="2018-06" db="EMBL/GenBank/DDBJ databases">
        <authorList>
            <consortium name="Pathogen Informatics"/>
            <person name="Doyle S."/>
        </authorList>
    </citation>
    <scope>NUCLEOTIDE SEQUENCE [LARGE SCALE GENOMIC DNA]</scope>
    <source>
        <strain evidence="7 8">NCTC8009</strain>
    </source>
</reference>
<dbReference type="EMBL" id="UARW01000010">
    <property type="protein sequence ID" value="SQD01035.1"/>
    <property type="molecule type" value="Genomic_DNA"/>
</dbReference>
<dbReference type="GO" id="GO:0008942">
    <property type="term" value="F:nitrite reductase [NAD(P)H] activity"/>
    <property type="evidence" value="ECO:0007669"/>
    <property type="project" value="UniProtKB-EC"/>
</dbReference>
<dbReference type="AlphaFoldDB" id="A0A2X3K3H5"/>
<evidence type="ECO:0000313" key="8">
    <source>
        <dbReference type="Proteomes" id="UP000250991"/>
    </source>
</evidence>
<dbReference type="PANTHER" id="PTHR43809:SF1">
    <property type="entry name" value="NITRITE REDUCTASE (NADH) LARGE SUBUNIT"/>
    <property type="match status" value="1"/>
</dbReference>
<feature type="region of interest" description="Disordered" evidence="6">
    <location>
        <begin position="34"/>
        <end position="55"/>
    </location>
</feature>
<dbReference type="InterPro" id="IPR052034">
    <property type="entry name" value="NasD-like"/>
</dbReference>
<evidence type="ECO:0000256" key="6">
    <source>
        <dbReference type="SAM" id="MobiDB-lite"/>
    </source>
</evidence>
<dbReference type="EC" id="1.7.1.4" evidence="7"/>
<evidence type="ECO:0000256" key="4">
    <source>
        <dbReference type="ARBA" id="ARBA00023004"/>
    </source>
</evidence>
<evidence type="ECO:0000256" key="1">
    <source>
        <dbReference type="ARBA" id="ARBA00022617"/>
    </source>
</evidence>
<proteinExistence type="predicted"/>
<dbReference type="InterPro" id="IPR036136">
    <property type="entry name" value="Nit/Sulf_reduc_fer-like_dom_sf"/>
</dbReference>
<dbReference type="Proteomes" id="UP000250991">
    <property type="component" value="Unassembled WGS sequence"/>
</dbReference>
<evidence type="ECO:0000256" key="3">
    <source>
        <dbReference type="ARBA" id="ARBA00023002"/>
    </source>
</evidence>
<keyword evidence="3 7" id="KW-0560">Oxidoreductase</keyword>
<accession>A0A2X3K3H5</accession>
<dbReference type="SUPFAM" id="SSF55124">
    <property type="entry name" value="Nitrite/Sulfite reductase N-terminal domain-like"/>
    <property type="match status" value="1"/>
</dbReference>
<sequence>MIPRSPGGEITPEGLMAVGRIAREFNLYTKITGSQRPGDVWRTERRSAGNLASAD</sequence>
<keyword evidence="2" id="KW-0479">Metal-binding</keyword>
<dbReference type="GO" id="GO:0051536">
    <property type="term" value="F:iron-sulfur cluster binding"/>
    <property type="evidence" value="ECO:0007669"/>
    <property type="project" value="UniProtKB-KW"/>
</dbReference>
<dbReference type="GO" id="GO:0046872">
    <property type="term" value="F:metal ion binding"/>
    <property type="evidence" value="ECO:0007669"/>
    <property type="project" value="UniProtKB-KW"/>
</dbReference>
<protein>
    <submittedName>
        <fullName evidence="7">Nitrite reductase [NAD(P)H] large subunit</fullName>
        <ecNumber evidence="7">1.7.1.4</ecNumber>
    </submittedName>
</protein>
<evidence type="ECO:0000256" key="5">
    <source>
        <dbReference type="ARBA" id="ARBA00023014"/>
    </source>
</evidence>
<organism evidence="7 8">
    <name type="scientific">Escherichia coli</name>
    <dbReference type="NCBI Taxonomy" id="562"/>
    <lineage>
        <taxon>Bacteria</taxon>
        <taxon>Pseudomonadati</taxon>
        <taxon>Pseudomonadota</taxon>
        <taxon>Gammaproteobacteria</taxon>
        <taxon>Enterobacterales</taxon>
        <taxon>Enterobacteriaceae</taxon>
        <taxon>Escherichia</taxon>
    </lineage>
</organism>
<name>A0A2X3K3H5_ECOLX</name>
<keyword evidence="4" id="KW-0408">Iron</keyword>